<feature type="transmembrane region" description="Helical" evidence="7">
    <location>
        <begin position="54"/>
        <end position="78"/>
    </location>
</feature>
<evidence type="ECO:0000256" key="5">
    <source>
        <dbReference type="ARBA" id="ARBA00022989"/>
    </source>
</evidence>
<dbReference type="OrthoDB" id="9812221at2"/>
<dbReference type="Proteomes" id="UP000034491">
    <property type="component" value="Unassembled WGS sequence"/>
</dbReference>
<feature type="transmembrane region" description="Helical" evidence="7">
    <location>
        <begin position="313"/>
        <end position="339"/>
    </location>
</feature>
<dbReference type="STRING" id="1549748.WH95_09300"/>
<comment type="caution">
    <text evidence="9">The sequence shown here is derived from an EMBL/GenBank/DDBJ whole genome shotgun (WGS) entry which is preliminary data.</text>
</comment>
<reference evidence="9 10" key="1">
    <citation type="submission" date="2015-03" db="EMBL/GenBank/DDBJ databases">
        <title>Genome sequence of Kiloniella sp. P1-1, isolated from the gut microflora of Pacific white shrimp, Penaeus vannamei.</title>
        <authorList>
            <person name="Shao Z."/>
            <person name="Wang L."/>
            <person name="Li X."/>
        </authorList>
    </citation>
    <scope>NUCLEOTIDE SEQUENCE [LARGE SCALE GENOMIC DNA]</scope>
    <source>
        <strain evidence="9 10">P1-1</strain>
    </source>
</reference>
<dbReference type="PANTHER" id="PTHR23517:SF2">
    <property type="entry name" value="MULTIDRUG RESISTANCE PROTEIN MDTH"/>
    <property type="match status" value="1"/>
</dbReference>
<dbReference type="Pfam" id="PF07690">
    <property type="entry name" value="MFS_1"/>
    <property type="match status" value="1"/>
</dbReference>
<evidence type="ECO:0000256" key="6">
    <source>
        <dbReference type="ARBA" id="ARBA00023136"/>
    </source>
</evidence>
<keyword evidence="3" id="KW-1003">Cell membrane</keyword>
<dbReference type="RefSeq" id="WP_046505930.1">
    <property type="nucleotide sequence ID" value="NZ_LANI01000005.1"/>
</dbReference>
<dbReference type="InterPro" id="IPR011701">
    <property type="entry name" value="MFS"/>
</dbReference>
<feature type="transmembrane region" description="Helical" evidence="7">
    <location>
        <begin position="225"/>
        <end position="247"/>
    </location>
</feature>
<dbReference type="PROSITE" id="PS50850">
    <property type="entry name" value="MFS"/>
    <property type="match status" value="1"/>
</dbReference>
<feature type="transmembrane region" description="Helical" evidence="7">
    <location>
        <begin position="259"/>
        <end position="279"/>
    </location>
</feature>
<dbReference type="GO" id="GO:0022857">
    <property type="term" value="F:transmembrane transporter activity"/>
    <property type="evidence" value="ECO:0007669"/>
    <property type="project" value="InterPro"/>
</dbReference>
<protein>
    <submittedName>
        <fullName evidence="9">MFS transporter</fullName>
    </submittedName>
</protein>
<dbReference type="InterPro" id="IPR020846">
    <property type="entry name" value="MFS_dom"/>
</dbReference>
<dbReference type="InterPro" id="IPR005829">
    <property type="entry name" value="Sugar_transporter_CS"/>
</dbReference>
<name>A0A0M2R5U1_9PROT</name>
<proteinExistence type="predicted"/>
<dbReference type="AlphaFoldDB" id="A0A0M2R5U1"/>
<dbReference type="InterPro" id="IPR050171">
    <property type="entry name" value="MFS_Transporters"/>
</dbReference>
<feature type="transmembrane region" description="Helical" evidence="7">
    <location>
        <begin position="173"/>
        <end position="192"/>
    </location>
</feature>
<keyword evidence="5 7" id="KW-1133">Transmembrane helix</keyword>
<dbReference type="PANTHER" id="PTHR23517">
    <property type="entry name" value="RESISTANCE PROTEIN MDTM, PUTATIVE-RELATED-RELATED"/>
    <property type="match status" value="1"/>
</dbReference>
<evidence type="ECO:0000256" key="4">
    <source>
        <dbReference type="ARBA" id="ARBA00022692"/>
    </source>
</evidence>
<evidence type="ECO:0000313" key="10">
    <source>
        <dbReference type="Proteomes" id="UP000034491"/>
    </source>
</evidence>
<dbReference type="CDD" id="cd17473">
    <property type="entry name" value="MFS_arabinose_efflux_permease_like"/>
    <property type="match status" value="1"/>
</dbReference>
<dbReference type="GO" id="GO:0005886">
    <property type="term" value="C:plasma membrane"/>
    <property type="evidence" value="ECO:0007669"/>
    <property type="project" value="UniProtKB-SubCell"/>
</dbReference>
<evidence type="ECO:0000256" key="7">
    <source>
        <dbReference type="SAM" id="Phobius"/>
    </source>
</evidence>
<keyword evidence="2" id="KW-0813">Transport</keyword>
<feature type="transmembrane region" description="Helical" evidence="7">
    <location>
        <begin position="351"/>
        <end position="374"/>
    </location>
</feature>
<dbReference type="PATRIC" id="fig|1549748.8.peg.3884"/>
<evidence type="ECO:0000259" key="8">
    <source>
        <dbReference type="PROSITE" id="PS50850"/>
    </source>
</evidence>
<organism evidence="9 10">
    <name type="scientific">Kiloniella litopenaei</name>
    <dbReference type="NCBI Taxonomy" id="1549748"/>
    <lineage>
        <taxon>Bacteria</taxon>
        <taxon>Pseudomonadati</taxon>
        <taxon>Pseudomonadota</taxon>
        <taxon>Alphaproteobacteria</taxon>
        <taxon>Rhodospirillales</taxon>
        <taxon>Kiloniellaceae</taxon>
        <taxon>Kiloniella</taxon>
    </lineage>
</organism>
<evidence type="ECO:0000313" key="9">
    <source>
        <dbReference type="EMBL" id="KKJ77227.1"/>
    </source>
</evidence>
<feature type="transmembrane region" description="Helical" evidence="7">
    <location>
        <begin position="286"/>
        <end position="307"/>
    </location>
</feature>
<gene>
    <name evidence="9" type="ORF">WH95_09300</name>
</gene>
<dbReference type="SUPFAM" id="SSF103473">
    <property type="entry name" value="MFS general substrate transporter"/>
    <property type="match status" value="1"/>
</dbReference>
<feature type="transmembrane region" description="Helical" evidence="7">
    <location>
        <begin position="85"/>
        <end position="104"/>
    </location>
</feature>
<evidence type="ECO:0000256" key="1">
    <source>
        <dbReference type="ARBA" id="ARBA00004651"/>
    </source>
</evidence>
<evidence type="ECO:0000256" key="2">
    <source>
        <dbReference type="ARBA" id="ARBA00022448"/>
    </source>
</evidence>
<accession>A0A0M2R5U1</accession>
<dbReference type="InterPro" id="IPR036259">
    <property type="entry name" value="MFS_trans_sf"/>
</dbReference>
<dbReference type="Gene3D" id="1.20.1250.20">
    <property type="entry name" value="MFS general substrate transporter like domains"/>
    <property type="match status" value="1"/>
</dbReference>
<keyword evidence="4 7" id="KW-0812">Transmembrane</keyword>
<keyword evidence="10" id="KW-1185">Reference proteome</keyword>
<comment type="subcellular location">
    <subcellularLocation>
        <location evidence="1">Cell membrane</location>
        <topology evidence="1">Multi-pass membrane protein</topology>
    </subcellularLocation>
</comment>
<dbReference type="EMBL" id="LANI01000005">
    <property type="protein sequence ID" value="KKJ77227.1"/>
    <property type="molecule type" value="Genomic_DNA"/>
</dbReference>
<feature type="transmembrane region" description="Helical" evidence="7">
    <location>
        <begin position="149"/>
        <end position="167"/>
    </location>
</feature>
<sequence length="412" mass="43528">MTQSLISKESPVWQDGRAIALMMAATLMVMANATISPALAGLECAFMGQPNAELLIRLLVPAPSLTVVIFAPLAGYFVDRYGRRAMLLSGVVLFIITGSAGFYLPGLEMIFTSRLALGVAVAMIMTSQTALIGDYFTGEKRSALTGLQISARNFGGFVFLTLAGWLAVNSPRLPFAIYGLAVLYLPFMWLVIKETSAAPSKNKTTETSVKTKADGTDGHPAWKGWMAALAVLQLMTNMIFFLMPTQLPFFLDSLGYDSAVMTGVGLGALSLAGGCAALFYGRIKRVMGYAGAYALGYGFMALGFAILPFGENVVAIIAGSVAVGTGFALAVPNFVGIALQIAPTSRRGMAGGILTTAVFLGQFCSPFLSIPSIASFGYNITYQGTALLLGTIALMAAVKRGMDILNLRMKQV</sequence>
<feature type="transmembrane region" description="Helical" evidence="7">
    <location>
        <begin position="116"/>
        <end position="137"/>
    </location>
</feature>
<feature type="domain" description="Major facilitator superfamily (MFS) profile" evidence="8">
    <location>
        <begin position="17"/>
        <end position="408"/>
    </location>
</feature>
<evidence type="ECO:0000256" key="3">
    <source>
        <dbReference type="ARBA" id="ARBA00022475"/>
    </source>
</evidence>
<feature type="transmembrane region" description="Helical" evidence="7">
    <location>
        <begin position="380"/>
        <end position="398"/>
    </location>
</feature>
<keyword evidence="6 7" id="KW-0472">Membrane</keyword>
<dbReference type="PROSITE" id="PS00216">
    <property type="entry name" value="SUGAR_TRANSPORT_1"/>
    <property type="match status" value="1"/>
</dbReference>
<feature type="transmembrane region" description="Helical" evidence="7">
    <location>
        <begin position="21"/>
        <end position="42"/>
    </location>
</feature>